<proteinExistence type="predicted"/>
<keyword evidence="1" id="KW-1133">Transmembrane helix</keyword>
<comment type="caution">
    <text evidence="2">The sequence shown here is derived from an EMBL/GenBank/DDBJ whole genome shotgun (WGS) entry which is preliminary data.</text>
</comment>
<keyword evidence="1" id="KW-0472">Membrane</keyword>
<keyword evidence="3" id="KW-1185">Reference proteome</keyword>
<evidence type="ECO:0000256" key="1">
    <source>
        <dbReference type="SAM" id="Phobius"/>
    </source>
</evidence>
<name>A0A8J8TPW2_9EURY</name>
<gene>
    <name evidence="2" type="ORF">CV102_13435</name>
</gene>
<keyword evidence="1" id="KW-0812">Transmembrane</keyword>
<accession>A0A8J8TPW2</accession>
<feature type="transmembrane region" description="Helical" evidence="1">
    <location>
        <begin position="106"/>
        <end position="128"/>
    </location>
</feature>
<feature type="transmembrane region" description="Helical" evidence="1">
    <location>
        <begin position="78"/>
        <end position="99"/>
    </location>
</feature>
<dbReference type="EMBL" id="PHNJ01000006">
    <property type="protein sequence ID" value="TYL38196.1"/>
    <property type="molecule type" value="Genomic_DNA"/>
</dbReference>
<reference evidence="2" key="1">
    <citation type="submission" date="2017-11" db="EMBL/GenBank/DDBJ databases">
        <authorList>
            <person name="Kajale S.C."/>
            <person name="Sharma A."/>
        </authorList>
    </citation>
    <scope>NUCLEOTIDE SEQUENCE</scope>
    <source>
        <strain evidence="2">LS1_42</strain>
    </source>
</reference>
<evidence type="ECO:0000313" key="3">
    <source>
        <dbReference type="Proteomes" id="UP000766904"/>
    </source>
</evidence>
<dbReference type="RefSeq" id="WP_148858509.1">
    <property type="nucleotide sequence ID" value="NZ_PHNJ01000006.1"/>
</dbReference>
<sequence length="135" mass="14079">MGYEDGGGSVSRTKNRLQRVLVVSTVGTLAFLGAGIFEFVPRSIGVPGVVVGFGAMLTSKSQLDSDTEVTLQSYLVELFTYGLAVFTIAAAASVFVFTFDLVPARLGLQASLGGIGGMMACLIAIRLVEYMGGNT</sequence>
<evidence type="ECO:0000313" key="2">
    <source>
        <dbReference type="EMBL" id="TYL38196.1"/>
    </source>
</evidence>
<dbReference type="Proteomes" id="UP000766904">
    <property type="component" value="Unassembled WGS sequence"/>
</dbReference>
<dbReference type="AlphaFoldDB" id="A0A8J8TPW2"/>
<organism evidence="2 3">
    <name type="scientific">Natronococcus pandeyae</name>
    <dbReference type="NCBI Taxonomy" id="2055836"/>
    <lineage>
        <taxon>Archaea</taxon>
        <taxon>Methanobacteriati</taxon>
        <taxon>Methanobacteriota</taxon>
        <taxon>Stenosarchaea group</taxon>
        <taxon>Halobacteria</taxon>
        <taxon>Halobacteriales</taxon>
        <taxon>Natrialbaceae</taxon>
        <taxon>Natronococcus</taxon>
    </lineage>
</organism>
<feature type="transmembrane region" description="Helical" evidence="1">
    <location>
        <begin position="20"/>
        <end position="40"/>
    </location>
</feature>
<protein>
    <submittedName>
        <fullName evidence="2">Uncharacterized protein</fullName>
    </submittedName>
</protein>